<evidence type="ECO:0000256" key="2">
    <source>
        <dbReference type="ARBA" id="ARBA00022737"/>
    </source>
</evidence>
<dbReference type="PANTHER" id="PTHR12893">
    <property type="entry name" value="GOLGI REASSEMBLY STACKING PROTEIN GRASP"/>
    <property type="match status" value="1"/>
</dbReference>
<evidence type="ECO:0000256" key="3">
    <source>
        <dbReference type="ARBA" id="ARBA00023034"/>
    </source>
</evidence>
<comment type="subcellular location">
    <subcellularLocation>
        <location evidence="1">Golgi apparatus membrane</location>
    </subcellularLocation>
</comment>
<dbReference type="GO" id="GO:0000139">
    <property type="term" value="C:Golgi membrane"/>
    <property type="evidence" value="ECO:0007669"/>
    <property type="project" value="UniProtKB-SubCell"/>
</dbReference>
<organism evidence="8 9">
    <name type="scientific">Filobasidium floriforme</name>
    <dbReference type="NCBI Taxonomy" id="5210"/>
    <lineage>
        <taxon>Eukaryota</taxon>
        <taxon>Fungi</taxon>
        <taxon>Dikarya</taxon>
        <taxon>Basidiomycota</taxon>
        <taxon>Agaricomycotina</taxon>
        <taxon>Tremellomycetes</taxon>
        <taxon>Filobasidiales</taxon>
        <taxon>Filobasidiaceae</taxon>
        <taxon>Filobasidium</taxon>
    </lineage>
</organism>
<feature type="domain" description="PDZ GRASP-type" evidence="7">
    <location>
        <begin position="141"/>
        <end position="231"/>
    </location>
</feature>
<dbReference type="Pfam" id="PF04495">
    <property type="entry name" value="GRASP55_65"/>
    <property type="match status" value="1"/>
</dbReference>
<evidence type="ECO:0000259" key="7">
    <source>
        <dbReference type="PROSITE" id="PS51865"/>
    </source>
</evidence>
<reference evidence="8" key="1">
    <citation type="submission" date="2020-04" db="EMBL/GenBank/DDBJ databases">
        <title>Analysis of mating type loci in Filobasidium floriforme.</title>
        <authorList>
            <person name="Nowrousian M."/>
        </authorList>
    </citation>
    <scope>NUCLEOTIDE SEQUENCE</scope>
    <source>
        <strain evidence="8">CBS 6242</strain>
    </source>
</reference>
<dbReference type="GO" id="GO:0007030">
    <property type="term" value="P:Golgi organization"/>
    <property type="evidence" value="ECO:0007669"/>
    <property type="project" value="TreeGrafter"/>
</dbReference>
<keyword evidence="4" id="KW-0472">Membrane</keyword>
<dbReference type="PANTHER" id="PTHR12893:SF0">
    <property type="entry name" value="GRASP65"/>
    <property type="match status" value="1"/>
</dbReference>
<evidence type="ECO:0000313" key="8">
    <source>
        <dbReference type="EMBL" id="KAG7529548.1"/>
    </source>
</evidence>
<dbReference type="Proteomes" id="UP000812966">
    <property type="component" value="Unassembled WGS sequence"/>
</dbReference>
<keyword evidence="9" id="KW-1185">Reference proteome</keyword>
<feature type="domain" description="PDZ GRASP-type" evidence="7">
    <location>
        <begin position="16"/>
        <end position="135"/>
    </location>
</feature>
<gene>
    <name evidence="8" type="ORF">FFLO_05564</name>
</gene>
<feature type="binding site" evidence="5">
    <location>
        <position position="133"/>
    </location>
    <ligand>
        <name>Zn(2+)</name>
        <dbReference type="ChEBI" id="CHEBI:29105"/>
    </ligand>
</feature>
<keyword evidence="2" id="KW-0677">Repeat</keyword>
<dbReference type="AlphaFoldDB" id="A0A8K0JGJ6"/>
<dbReference type="SUPFAM" id="SSF50156">
    <property type="entry name" value="PDZ domain-like"/>
    <property type="match status" value="1"/>
</dbReference>
<keyword evidence="5" id="KW-0862">Zinc</keyword>
<dbReference type="EMBL" id="JABELV010000145">
    <property type="protein sequence ID" value="KAG7529548.1"/>
    <property type="molecule type" value="Genomic_DNA"/>
</dbReference>
<dbReference type="GO" id="GO:0046872">
    <property type="term" value="F:metal ion binding"/>
    <property type="evidence" value="ECO:0007669"/>
    <property type="project" value="UniProtKB-KW"/>
</dbReference>
<dbReference type="InterPro" id="IPR024958">
    <property type="entry name" value="GRASP_PDZ"/>
</dbReference>
<evidence type="ECO:0000256" key="1">
    <source>
        <dbReference type="ARBA" id="ARBA00004394"/>
    </source>
</evidence>
<feature type="region of interest" description="Disordered" evidence="6">
    <location>
        <begin position="247"/>
        <end position="280"/>
    </location>
</feature>
<comment type="caution">
    <text evidence="8">The sequence shown here is derived from an EMBL/GenBank/DDBJ whole genome shotgun (WGS) entry which is preliminary data.</text>
</comment>
<keyword evidence="3" id="KW-0333">Golgi apparatus</keyword>
<dbReference type="InterPro" id="IPR007583">
    <property type="entry name" value="GRASP55_65"/>
</dbReference>
<sequence length="280" mass="30474">MGQGASSTSGTPFPSVALHVLRVAELSPAHQAGIQPFFDYLIGVEILKRRPLTGESGAVRSQGIDEEIYEEAIGLSLDPEELARVLEENEEKEIGLRVYNAKSQRVRYVTLTPSRSWANKLQPSLLGLSLRLCDPAEGLGQVWHILDVLEGSPAERSAGLIPYGDYVVGWTEGALHAESDFYDLVEHHIDKPLRLYVYSSDLDNLREIVLVPNRQWGGGGILGCGVGYGLLHRIPIPTNPDMIPPKQNLMLGSSTSGGLRKSGSSHSISQRNNGTIKESA</sequence>
<name>A0A8K0JGJ6_9TREE</name>
<proteinExistence type="predicted"/>
<evidence type="ECO:0000313" key="9">
    <source>
        <dbReference type="Proteomes" id="UP000812966"/>
    </source>
</evidence>
<accession>A0A8K0JGJ6</accession>
<feature type="binding site" evidence="5">
    <location>
        <position position="19"/>
    </location>
    <ligand>
        <name>Zn(2+)</name>
        <dbReference type="ChEBI" id="CHEBI:29105"/>
    </ligand>
</feature>
<evidence type="ECO:0000256" key="6">
    <source>
        <dbReference type="SAM" id="MobiDB-lite"/>
    </source>
</evidence>
<keyword evidence="5" id="KW-0479">Metal-binding</keyword>
<evidence type="ECO:0000256" key="5">
    <source>
        <dbReference type="PIRSR" id="PIRSR607583-1"/>
    </source>
</evidence>
<dbReference type="Gene3D" id="2.30.42.10">
    <property type="match status" value="2"/>
</dbReference>
<dbReference type="InterPro" id="IPR036034">
    <property type="entry name" value="PDZ_sf"/>
</dbReference>
<feature type="compositionally biased region" description="Polar residues" evidence="6">
    <location>
        <begin position="250"/>
        <end position="280"/>
    </location>
</feature>
<dbReference type="PROSITE" id="PS51865">
    <property type="entry name" value="PDZ_GRASP"/>
    <property type="match status" value="2"/>
</dbReference>
<dbReference type="FunFam" id="2.30.42.10:FF:000026">
    <property type="entry name" value="Golgi reassembly stacking protein 2"/>
    <property type="match status" value="1"/>
</dbReference>
<evidence type="ECO:0000256" key="4">
    <source>
        <dbReference type="ARBA" id="ARBA00023136"/>
    </source>
</evidence>
<protein>
    <recommendedName>
        <fullName evidence="7">PDZ GRASP-type domain-containing protein</fullName>
    </recommendedName>
</protein>